<dbReference type="SUPFAM" id="SSF101353">
    <property type="entry name" value="Putative anticodon-binding domain of alanyl-tRNA synthetase (AlaRS)"/>
    <property type="match status" value="1"/>
</dbReference>
<accession>A0A0G0BJP6</accession>
<proteinExistence type="inferred from homology"/>
<dbReference type="GO" id="GO:0004813">
    <property type="term" value="F:alanine-tRNA ligase activity"/>
    <property type="evidence" value="ECO:0007669"/>
    <property type="project" value="UniProtKB-EC"/>
</dbReference>
<dbReference type="PANTHER" id="PTHR11777">
    <property type="entry name" value="ALANYL-TRNA SYNTHETASE"/>
    <property type="match status" value="1"/>
</dbReference>
<dbReference type="Pfam" id="PF01411">
    <property type="entry name" value="tRNA-synt_2c"/>
    <property type="match status" value="2"/>
</dbReference>
<dbReference type="SMART" id="SM00863">
    <property type="entry name" value="tRNA_SAD"/>
    <property type="match status" value="1"/>
</dbReference>
<evidence type="ECO:0000256" key="2">
    <source>
        <dbReference type="ARBA" id="ARBA00013168"/>
    </source>
</evidence>
<dbReference type="PANTHER" id="PTHR11777:SF9">
    <property type="entry name" value="ALANINE--TRNA LIGASE, CYTOPLASMIC"/>
    <property type="match status" value="1"/>
</dbReference>
<evidence type="ECO:0000256" key="7">
    <source>
        <dbReference type="ARBA" id="ARBA00022884"/>
    </source>
</evidence>
<dbReference type="InterPro" id="IPR018165">
    <property type="entry name" value="Ala-tRNA-synth_IIc_core"/>
</dbReference>
<keyword evidence="6" id="KW-0067">ATP-binding</keyword>
<dbReference type="CDD" id="cd00673">
    <property type="entry name" value="AlaRS_core"/>
    <property type="match status" value="1"/>
</dbReference>
<evidence type="ECO:0000256" key="1">
    <source>
        <dbReference type="ARBA" id="ARBA00008226"/>
    </source>
</evidence>
<dbReference type="GO" id="GO:0002161">
    <property type="term" value="F:aminoacyl-tRNA deacylase activity"/>
    <property type="evidence" value="ECO:0007669"/>
    <property type="project" value="TreeGrafter"/>
</dbReference>
<dbReference type="Gene3D" id="3.30.980.10">
    <property type="entry name" value="Threonyl-trna Synthetase, Chain A, domain 2"/>
    <property type="match status" value="1"/>
</dbReference>
<dbReference type="InterPro" id="IPR050058">
    <property type="entry name" value="Ala-tRNA_ligase"/>
</dbReference>
<evidence type="ECO:0000256" key="5">
    <source>
        <dbReference type="ARBA" id="ARBA00022741"/>
    </source>
</evidence>
<gene>
    <name evidence="11" type="ORF">UR21_C0012G0008</name>
</gene>
<dbReference type="GO" id="GO:0005737">
    <property type="term" value="C:cytoplasm"/>
    <property type="evidence" value="ECO:0007669"/>
    <property type="project" value="InterPro"/>
</dbReference>
<keyword evidence="5" id="KW-0547">Nucleotide-binding</keyword>
<dbReference type="EMBL" id="LBOI01000012">
    <property type="protein sequence ID" value="KKP31267.1"/>
    <property type="molecule type" value="Genomic_DNA"/>
</dbReference>
<keyword evidence="8" id="KW-0648">Protein biosynthesis</keyword>
<dbReference type="InterPro" id="IPR045864">
    <property type="entry name" value="aa-tRNA-synth_II/BPL/LPL"/>
</dbReference>
<dbReference type="EC" id="6.1.1.7" evidence="2"/>
<keyword evidence="9" id="KW-0030">Aminoacyl-tRNA synthetase</keyword>
<dbReference type="InterPro" id="IPR012947">
    <property type="entry name" value="tRNA_SAD"/>
</dbReference>
<dbReference type="InterPro" id="IPR018162">
    <property type="entry name" value="Ala-tRNA-ligase_IIc_anticod-bd"/>
</dbReference>
<dbReference type="InterPro" id="IPR002318">
    <property type="entry name" value="Ala-tRNA-lgiase_IIc"/>
</dbReference>
<dbReference type="SUPFAM" id="SSF55681">
    <property type="entry name" value="Class II aaRS and biotin synthetases"/>
    <property type="match status" value="1"/>
</dbReference>
<evidence type="ECO:0000259" key="10">
    <source>
        <dbReference type="PROSITE" id="PS50860"/>
    </source>
</evidence>
<keyword evidence="7" id="KW-0694">RNA-binding</keyword>
<dbReference type="GO" id="GO:0006419">
    <property type="term" value="P:alanyl-tRNA aminoacylation"/>
    <property type="evidence" value="ECO:0007669"/>
    <property type="project" value="InterPro"/>
</dbReference>
<dbReference type="FunFam" id="3.30.980.10:FF:000004">
    <property type="entry name" value="Alanine--tRNA ligase, cytoplasmic"/>
    <property type="match status" value="1"/>
</dbReference>
<evidence type="ECO:0000313" key="12">
    <source>
        <dbReference type="Proteomes" id="UP000034803"/>
    </source>
</evidence>
<protein>
    <recommendedName>
        <fullName evidence="2">alanine--tRNA ligase</fullName>
        <ecNumber evidence="2">6.1.1.7</ecNumber>
    </recommendedName>
</protein>
<organism evidence="11 12">
    <name type="scientific">Candidatus Woesebacteria bacterium GW2011_GWC2_31_9</name>
    <dbReference type="NCBI Taxonomy" id="1618586"/>
    <lineage>
        <taxon>Bacteria</taxon>
        <taxon>Candidatus Woeseibacteriota</taxon>
    </lineage>
</organism>
<dbReference type="Gene3D" id="3.30.54.20">
    <property type="match status" value="1"/>
</dbReference>
<dbReference type="InterPro" id="IPR018163">
    <property type="entry name" value="Thr/Ala-tRNA-synth_IIc_edit"/>
</dbReference>
<comment type="caution">
    <text evidence="11">The sequence shown here is derived from an EMBL/GenBank/DDBJ whole genome shotgun (WGS) entry which is preliminary data.</text>
</comment>
<evidence type="ECO:0000313" key="11">
    <source>
        <dbReference type="EMBL" id="KKP31267.1"/>
    </source>
</evidence>
<comment type="similarity">
    <text evidence="1">Belongs to the class-II aminoacyl-tRNA synthetase family.</text>
</comment>
<evidence type="ECO:0000256" key="9">
    <source>
        <dbReference type="ARBA" id="ARBA00023146"/>
    </source>
</evidence>
<dbReference type="AlphaFoldDB" id="A0A0G0BJP6"/>
<name>A0A0G0BJP6_9BACT</name>
<dbReference type="GO" id="GO:0005524">
    <property type="term" value="F:ATP binding"/>
    <property type="evidence" value="ECO:0007669"/>
    <property type="project" value="UniProtKB-KW"/>
</dbReference>
<evidence type="ECO:0000256" key="8">
    <source>
        <dbReference type="ARBA" id="ARBA00022917"/>
    </source>
</evidence>
<feature type="domain" description="Alanyl-transfer RNA synthetases family profile" evidence="10">
    <location>
        <begin position="2"/>
        <end position="558"/>
    </location>
</feature>
<evidence type="ECO:0000256" key="4">
    <source>
        <dbReference type="ARBA" id="ARBA00022598"/>
    </source>
</evidence>
<evidence type="ECO:0000256" key="3">
    <source>
        <dbReference type="ARBA" id="ARBA00022555"/>
    </source>
</evidence>
<reference evidence="11 12" key="1">
    <citation type="journal article" date="2015" name="Nature">
        <title>rRNA introns, odd ribosomes, and small enigmatic genomes across a large radiation of phyla.</title>
        <authorList>
            <person name="Brown C.T."/>
            <person name="Hug L.A."/>
            <person name="Thomas B.C."/>
            <person name="Sharon I."/>
            <person name="Castelle C.J."/>
            <person name="Singh A."/>
            <person name="Wilkins M.J."/>
            <person name="Williams K.H."/>
            <person name="Banfield J.F."/>
        </authorList>
    </citation>
    <scope>NUCLEOTIDE SEQUENCE [LARGE SCALE GENOMIC DNA]</scope>
</reference>
<evidence type="ECO:0000256" key="6">
    <source>
        <dbReference type="ARBA" id="ARBA00022840"/>
    </source>
</evidence>
<sequence length="567" mass="64805">MITSNQIREKYLNFFEKKGSVIIPPAPLVLENDPTTLFTSSGMQPLVPYLMGEKHPMGKRLVDYQPSIRTVDIDEVGDNRHLTYFEMLGNWSLGDYFKKEQLSWIWEFLTKELELPKEKLYVSFFEGSLEVPEDTESFNIWKSLGLSDDHIFSYGVDKNWWSRSGTPNQMPEGEIGGPDSEIFFEFDSIKHDKKFGEKCHPNCDCGRFLEIGNSVFIQYRKKADGSLEELPQKNVDFGGGLERISAALNNNPDVFKTDIFNKTINKLEEITNSTYEKNIKNFRIIADHLRASEALTKNGVVPSNKQQGYILRRLIRKIATKLNNFELLTKNKVILEELVKFKSTLEKGLKEVEKIEKINGKLAFDLYQTYGFPIELTIELFEEKGQKVDMKEFKKEFEKHKEMSRSTSVGMFKGGLADHNEETTKLHTATHVLHASLREILGNGVTQKGSHITSERLRFDFSYPEKLTDEELEKVEELMNKQINSSLPISFSEMSLNEAKSLGALHFFDGKYGEKVKVYSIGDFSREVCGGPHVGNTNELGRAKIIKQEKVGSGVVRIYLKLAQNGH</sequence>
<keyword evidence="4 11" id="KW-0436">Ligase</keyword>
<dbReference type="GO" id="GO:0000049">
    <property type="term" value="F:tRNA binding"/>
    <property type="evidence" value="ECO:0007669"/>
    <property type="project" value="UniProtKB-KW"/>
</dbReference>
<dbReference type="Gene3D" id="3.30.930.10">
    <property type="entry name" value="Bira Bifunctional Protein, Domain 2"/>
    <property type="match status" value="1"/>
</dbReference>
<dbReference type="PATRIC" id="fig|1618586.3.peg.653"/>
<dbReference type="SUPFAM" id="SSF55186">
    <property type="entry name" value="ThrRS/AlaRS common domain"/>
    <property type="match status" value="1"/>
</dbReference>
<dbReference type="Proteomes" id="UP000034803">
    <property type="component" value="Unassembled WGS sequence"/>
</dbReference>
<dbReference type="Pfam" id="PF07973">
    <property type="entry name" value="tRNA_SAD"/>
    <property type="match status" value="1"/>
</dbReference>
<dbReference type="PROSITE" id="PS50860">
    <property type="entry name" value="AA_TRNA_LIGASE_II_ALA"/>
    <property type="match status" value="1"/>
</dbReference>
<dbReference type="InterPro" id="IPR018164">
    <property type="entry name" value="Ala-tRNA-synth_IIc_N"/>
</dbReference>
<keyword evidence="3" id="KW-0820">tRNA-binding</keyword>
<dbReference type="PRINTS" id="PR00980">
    <property type="entry name" value="TRNASYNTHALA"/>
</dbReference>